<evidence type="ECO:0000256" key="2">
    <source>
        <dbReference type="ARBA" id="ARBA00005967"/>
    </source>
</evidence>
<evidence type="ECO:0000256" key="14">
    <source>
        <dbReference type="ARBA" id="ARBA00022842"/>
    </source>
</evidence>
<keyword evidence="13 22" id="KW-0067">ATP-binding</keyword>
<evidence type="ECO:0000256" key="5">
    <source>
        <dbReference type="ARBA" id="ARBA00022475"/>
    </source>
</evidence>
<dbReference type="GO" id="GO:0006654">
    <property type="term" value="P:phosphatidic acid biosynthetic process"/>
    <property type="evidence" value="ECO:0007669"/>
    <property type="project" value="InterPro"/>
</dbReference>
<evidence type="ECO:0000256" key="10">
    <source>
        <dbReference type="ARBA" id="ARBA00022723"/>
    </source>
</evidence>
<keyword evidence="16 24" id="KW-0443">Lipid metabolism</keyword>
<feature type="active site" description="Proton acceptor" evidence="20">
    <location>
        <position position="71"/>
    </location>
</feature>
<feature type="binding site" evidence="21">
    <location>
        <position position="11"/>
    </location>
    <ligand>
        <name>substrate</name>
    </ligand>
</feature>
<comment type="cofactor">
    <cofactor evidence="23">
        <name>Mg(2+)</name>
        <dbReference type="ChEBI" id="CHEBI:18420"/>
    </cofactor>
    <text evidence="23">Mn(2+), Zn(2+), Cd(2+) and Co(2+) support activity to lesser extents.</text>
</comment>
<keyword evidence="14 23" id="KW-0460">Magnesium</keyword>
<dbReference type="EMBL" id="JAFKCV010000006">
    <property type="protein sequence ID" value="MBN7825968.1"/>
    <property type="molecule type" value="Genomic_DNA"/>
</dbReference>
<dbReference type="AlphaFoldDB" id="A0A939DNW1"/>
<evidence type="ECO:0000256" key="3">
    <source>
        <dbReference type="ARBA" id="ARBA00012133"/>
    </source>
</evidence>
<evidence type="ECO:0000256" key="1">
    <source>
        <dbReference type="ARBA" id="ARBA00004429"/>
    </source>
</evidence>
<feature type="binding site" evidence="22">
    <location>
        <position position="11"/>
    </location>
    <ligand>
        <name>ATP</name>
        <dbReference type="ChEBI" id="CHEBI:30616"/>
    </ligand>
</feature>
<organism evidence="25 26">
    <name type="scientific">Bowmanella dokdonensis</name>
    <dbReference type="NCBI Taxonomy" id="751969"/>
    <lineage>
        <taxon>Bacteria</taxon>
        <taxon>Pseudomonadati</taxon>
        <taxon>Pseudomonadota</taxon>
        <taxon>Gammaproteobacteria</taxon>
        <taxon>Alteromonadales</taxon>
        <taxon>Alteromonadaceae</taxon>
        <taxon>Bowmanella</taxon>
    </lineage>
</organism>
<feature type="binding site" evidence="23">
    <location>
        <position position="78"/>
    </location>
    <ligand>
        <name>a divalent metal cation</name>
        <dbReference type="ChEBI" id="CHEBI:60240"/>
    </ligand>
</feature>
<evidence type="ECO:0000256" key="23">
    <source>
        <dbReference type="PIRSR" id="PIRSR600829-4"/>
    </source>
</evidence>
<evidence type="ECO:0000256" key="17">
    <source>
        <dbReference type="ARBA" id="ARBA00023136"/>
    </source>
</evidence>
<feature type="transmembrane region" description="Helical" evidence="24">
    <location>
        <begin position="98"/>
        <end position="117"/>
    </location>
</feature>
<dbReference type="InterPro" id="IPR033718">
    <property type="entry name" value="DAGK_prok"/>
</dbReference>
<feature type="binding site" evidence="21">
    <location>
        <begin position="32"/>
        <end position="36"/>
    </location>
    <ligand>
        <name>substrate</name>
    </ligand>
</feature>
<keyword evidence="15 24" id="KW-1133">Transmembrane helix</keyword>
<keyword evidence="17 24" id="KW-0472">Membrane</keyword>
<dbReference type="GO" id="GO:0005886">
    <property type="term" value="C:plasma membrane"/>
    <property type="evidence" value="ECO:0007669"/>
    <property type="project" value="UniProtKB-SubCell"/>
</dbReference>
<evidence type="ECO:0000256" key="13">
    <source>
        <dbReference type="ARBA" id="ARBA00022840"/>
    </source>
</evidence>
<feature type="binding site" evidence="21">
    <location>
        <position position="100"/>
    </location>
    <ligand>
        <name>substrate</name>
    </ligand>
</feature>
<feature type="binding site" evidence="22">
    <location>
        <position position="30"/>
    </location>
    <ligand>
        <name>ATP</name>
        <dbReference type="ChEBI" id="CHEBI:30616"/>
    </ligand>
</feature>
<evidence type="ECO:0000256" key="7">
    <source>
        <dbReference type="ARBA" id="ARBA00022519"/>
    </source>
</evidence>
<dbReference type="InterPro" id="IPR036945">
    <property type="entry name" value="DAGK_sf"/>
</dbReference>
<evidence type="ECO:0000313" key="26">
    <source>
        <dbReference type="Proteomes" id="UP000664654"/>
    </source>
</evidence>
<keyword evidence="11 22" id="KW-0547">Nucleotide-binding</keyword>
<dbReference type="Pfam" id="PF01219">
    <property type="entry name" value="DAGK_prokar"/>
    <property type="match status" value="1"/>
</dbReference>
<evidence type="ECO:0000256" key="4">
    <source>
        <dbReference type="ARBA" id="ARBA00017575"/>
    </source>
</evidence>
<evidence type="ECO:0000256" key="15">
    <source>
        <dbReference type="ARBA" id="ARBA00022989"/>
    </source>
</evidence>
<sequence>MEKPNGRGFRRLLKATHCSIDGLGYAIRHEAAFRQELLLSLILVPLAFWLTRDPVELLLLVLPLLLLLLVECLNSAVEASIDRISTVSHPLSKQAKDLGSAAVFIATLMVVVSWLVIGLPKML</sequence>
<keyword evidence="8 24" id="KW-0808">Transferase</keyword>
<evidence type="ECO:0000256" key="20">
    <source>
        <dbReference type="PIRSR" id="PIRSR600829-1"/>
    </source>
</evidence>
<evidence type="ECO:0000256" key="11">
    <source>
        <dbReference type="ARBA" id="ARBA00022741"/>
    </source>
</evidence>
<dbReference type="Proteomes" id="UP000664654">
    <property type="component" value="Unassembled WGS sequence"/>
</dbReference>
<keyword evidence="12 24" id="KW-0418">Kinase</keyword>
<protein>
    <recommendedName>
        <fullName evidence="4 24">Diacylglycerol kinase</fullName>
        <ecNumber evidence="3 24">2.7.1.107</ecNumber>
    </recommendedName>
</protein>
<evidence type="ECO:0000313" key="25">
    <source>
        <dbReference type="EMBL" id="MBN7825968.1"/>
    </source>
</evidence>
<evidence type="ECO:0000256" key="22">
    <source>
        <dbReference type="PIRSR" id="PIRSR600829-3"/>
    </source>
</evidence>
<dbReference type="EC" id="2.7.1.107" evidence="3 24"/>
<evidence type="ECO:0000256" key="16">
    <source>
        <dbReference type="ARBA" id="ARBA00023098"/>
    </source>
</evidence>
<evidence type="ECO:0000256" key="19">
    <source>
        <dbReference type="ARBA" id="ARBA00023264"/>
    </source>
</evidence>
<evidence type="ECO:0000256" key="8">
    <source>
        <dbReference type="ARBA" id="ARBA00022679"/>
    </source>
</evidence>
<proteinExistence type="inferred from homology"/>
<comment type="similarity">
    <text evidence="2 24">Belongs to the bacterial diacylglycerol kinase family.</text>
</comment>
<keyword evidence="7 24" id="KW-0997">Cell inner membrane</keyword>
<dbReference type="InterPro" id="IPR000829">
    <property type="entry name" value="DAGK"/>
</dbReference>
<evidence type="ECO:0000256" key="9">
    <source>
        <dbReference type="ARBA" id="ARBA00022692"/>
    </source>
</evidence>
<evidence type="ECO:0000256" key="12">
    <source>
        <dbReference type="ARBA" id="ARBA00022777"/>
    </source>
</evidence>
<keyword evidence="5" id="KW-1003">Cell membrane</keyword>
<dbReference type="RefSeq" id="WP_206574081.1">
    <property type="nucleotide sequence ID" value="NZ_JAFKCV010000006.1"/>
</dbReference>
<keyword evidence="18" id="KW-0594">Phospholipid biosynthesis</keyword>
<gene>
    <name evidence="25" type="ORF">J0A66_12090</name>
</gene>
<feature type="transmembrane region" description="Helical" evidence="24">
    <location>
        <begin position="57"/>
        <end position="77"/>
    </location>
</feature>
<dbReference type="GO" id="GO:0005524">
    <property type="term" value="F:ATP binding"/>
    <property type="evidence" value="ECO:0007669"/>
    <property type="project" value="UniProtKB-KW"/>
</dbReference>
<dbReference type="GO" id="GO:0004143">
    <property type="term" value="F:ATP-dependent diacylglycerol kinase activity"/>
    <property type="evidence" value="ECO:0007669"/>
    <property type="project" value="UniProtKB-EC"/>
</dbReference>
<evidence type="ECO:0000256" key="6">
    <source>
        <dbReference type="ARBA" id="ARBA00022516"/>
    </source>
</evidence>
<dbReference type="PANTHER" id="PTHR34299">
    <property type="entry name" value="DIACYLGLYCEROL KINASE"/>
    <property type="match status" value="1"/>
</dbReference>
<dbReference type="Gene3D" id="1.10.287.3610">
    <property type="match status" value="1"/>
</dbReference>
<evidence type="ECO:0000256" key="24">
    <source>
        <dbReference type="RuleBase" id="RU363065"/>
    </source>
</evidence>
<feature type="binding site" evidence="22">
    <location>
        <position position="78"/>
    </location>
    <ligand>
        <name>ATP</name>
        <dbReference type="ChEBI" id="CHEBI:30616"/>
    </ligand>
</feature>
<dbReference type="CDD" id="cd14264">
    <property type="entry name" value="DAGK_IM"/>
    <property type="match status" value="1"/>
</dbReference>
<keyword evidence="19 24" id="KW-1208">Phospholipid metabolism</keyword>
<evidence type="ECO:0000256" key="18">
    <source>
        <dbReference type="ARBA" id="ARBA00023209"/>
    </source>
</evidence>
<dbReference type="PANTHER" id="PTHR34299:SF1">
    <property type="entry name" value="DIACYLGLYCEROL KINASE"/>
    <property type="match status" value="1"/>
</dbReference>
<keyword evidence="9 24" id="KW-0812">Transmembrane</keyword>
<reference evidence="25" key="1">
    <citation type="submission" date="2021-03" db="EMBL/GenBank/DDBJ databases">
        <title>novel species isolated from a fishpond in China.</title>
        <authorList>
            <person name="Lu H."/>
            <person name="Cai Z."/>
        </authorList>
    </citation>
    <scope>NUCLEOTIDE SEQUENCE</scope>
    <source>
        <strain evidence="25">JCM 30855</strain>
    </source>
</reference>
<comment type="caution">
    <text evidence="25">The sequence shown here is derived from an EMBL/GenBank/DDBJ whole genome shotgun (WGS) entry which is preliminary data.</text>
</comment>
<feature type="binding site" evidence="21">
    <location>
        <position position="71"/>
    </location>
    <ligand>
        <name>substrate</name>
    </ligand>
</feature>
<accession>A0A939DNW1</accession>
<keyword evidence="10 23" id="KW-0479">Metal-binding</keyword>
<comment type="function">
    <text evidence="24">Catalyzes the ATP-dependent phosphorylation of sn-l,2-diacylglycerol (DAG) to phosphatidic acid. Involved in the recycling of diacylglycerol produced as a by-product during membrane-derived oligosaccharide (MDO) biosynthesis.</text>
</comment>
<name>A0A939DNW1_9ALTE</name>
<evidence type="ECO:0000256" key="21">
    <source>
        <dbReference type="PIRSR" id="PIRSR600829-2"/>
    </source>
</evidence>
<feature type="transmembrane region" description="Helical" evidence="24">
    <location>
        <begin position="33"/>
        <end position="51"/>
    </location>
</feature>
<feature type="binding site" evidence="22">
    <location>
        <begin position="96"/>
        <end position="97"/>
    </location>
    <ligand>
        <name>ATP</name>
        <dbReference type="ChEBI" id="CHEBI:30616"/>
    </ligand>
</feature>
<keyword evidence="6" id="KW-0444">Lipid biosynthesis</keyword>
<comment type="subcellular location">
    <subcellularLocation>
        <location evidence="1 24">Cell inner membrane</location>
        <topology evidence="1 24">Multi-pass membrane protein</topology>
    </subcellularLocation>
</comment>
<keyword evidence="26" id="KW-1185">Reference proteome</keyword>
<feature type="binding site" evidence="23">
    <location>
        <position position="30"/>
    </location>
    <ligand>
        <name>a divalent metal cation</name>
        <dbReference type="ChEBI" id="CHEBI:60240"/>
    </ligand>
</feature>
<comment type="catalytic activity">
    <reaction evidence="24">
        <text>a 1,2-diacyl-sn-glycerol + ATP = a 1,2-diacyl-sn-glycero-3-phosphate + ADP + H(+)</text>
        <dbReference type="Rhea" id="RHEA:10272"/>
        <dbReference type="ChEBI" id="CHEBI:15378"/>
        <dbReference type="ChEBI" id="CHEBI:17815"/>
        <dbReference type="ChEBI" id="CHEBI:30616"/>
        <dbReference type="ChEBI" id="CHEBI:58608"/>
        <dbReference type="ChEBI" id="CHEBI:456216"/>
        <dbReference type="EC" id="2.7.1.107"/>
    </reaction>
</comment>
<dbReference type="GO" id="GO:0046872">
    <property type="term" value="F:metal ion binding"/>
    <property type="evidence" value="ECO:0007669"/>
    <property type="project" value="UniProtKB-KW"/>
</dbReference>